<organism evidence="4 5">
    <name type="scientific">Mycena venus</name>
    <dbReference type="NCBI Taxonomy" id="2733690"/>
    <lineage>
        <taxon>Eukaryota</taxon>
        <taxon>Fungi</taxon>
        <taxon>Dikarya</taxon>
        <taxon>Basidiomycota</taxon>
        <taxon>Agaricomycotina</taxon>
        <taxon>Agaricomycetes</taxon>
        <taxon>Agaricomycetidae</taxon>
        <taxon>Agaricales</taxon>
        <taxon>Marasmiineae</taxon>
        <taxon>Mycenaceae</taxon>
        <taxon>Mycena</taxon>
    </lineage>
</organism>
<comment type="caution">
    <text evidence="4">The sequence shown here is derived from an EMBL/GenBank/DDBJ whole genome shotgun (WGS) entry which is preliminary data.</text>
</comment>
<feature type="transmembrane region" description="Helical" evidence="2">
    <location>
        <begin position="149"/>
        <end position="172"/>
    </location>
</feature>
<evidence type="ECO:0000259" key="3">
    <source>
        <dbReference type="Pfam" id="PF20152"/>
    </source>
</evidence>
<feature type="compositionally biased region" description="Polar residues" evidence="1">
    <location>
        <begin position="258"/>
        <end position="270"/>
    </location>
</feature>
<proteinExistence type="predicted"/>
<feature type="domain" description="DUF6534" evidence="3">
    <location>
        <begin position="164"/>
        <end position="241"/>
    </location>
</feature>
<feature type="transmembrane region" description="Helical" evidence="2">
    <location>
        <begin position="118"/>
        <end position="143"/>
    </location>
</feature>
<evidence type="ECO:0000313" key="5">
    <source>
        <dbReference type="Proteomes" id="UP000620124"/>
    </source>
</evidence>
<feature type="region of interest" description="Disordered" evidence="1">
    <location>
        <begin position="250"/>
        <end position="273"/>
    </location>
</feature>
<dbReference type="Pfam" id="PF20152">
    <property type="entry name" value="DUF6534"/>
    <property type="match status" value="1"/>
</dbReference>
<gene>
    <name evidence="4" type="ORF">MVEN_00348900</name>
</gene>
<keyword evidence="2" id="KW-1133">Transmembrane helix</keyword>
<dbReference type="EMBL" id="JACAZI010000003">
    <property type="protein sequence ID" value="KAF7364789.1"/>
    <property type="molecule type" value="Genomic_DNA"/>
</dbReference>
<dbReference type="AlphaFoldDB" id="A0A8H6YUA8"/>
<accession>A0A8H6YUA8</accession>
<protein>
    <recommendedName>
        <fullName evidence="3">DUF6534 domain-containing protein</fullName>
    </recommendedName>
</protein>
<keyword evidence="2" id="KW-0472">Membrane</keyword>
<keyword evidence="5" id="KW-1185">Reference proteome</keyword>
<dbReference type="InterPro" id="IPR045339">
    <property type="entry name" value="DUF6534"/>
</dbReference>
<sequence length="348" mass="38335">MAFVDKFVVAYGVQLASSWVNMMLYMLEIVMCLRYFQRGTFRPLPHKIGVFFILFFDTLCTMSVDANVFVTFLVFVGKDSFFVLATPSSINIFLTYSTAVIEQFFLCHLYFIITRKKVVSLGLVFLGLFHLGFSFAAAIMLVADPKNRLLFTITGVGAITCGINDLLIAACLGYELFKIRRSHSSQSGVLRRIFILSITSGAIVASTTLLMMILFLKGSIAFDFFFSCQGRVYALTLLFNFLSGTSSSSESTLGSENQNGNGMFSLNSKSGVKKPPASIYSNMSEDSLNKELPPLPGTPKLQIVTLTHSFASTPYSASSSAGVIWTPQTPRTPRTIIAAPYRVESLPH</sequence>
<dbReference type="OrthoDB" id="2978827at2759"/>
<keyword evidence="2" id="KW-0812">Transmembrane</keyword>
<feature type="transmembrane region" description="Helical" evidence="2">
    <location>
        <begin position="193"/>
        <end position="216"/>
    </location>
</feature>
<evidence type="ECO:0000256" key="2">
    <source>
        <dbReference type="SAM" id="Phobius"/>
    </source>
</evidence>
<evidence type="ECO:0000256" key="1">
    <source>
        <dbReference type="SAM" id="MobiDB-lite"/>
    </source>
</evidence>
<reference evidence="4" key="1">
    <citation type="submission" date="2020-05" db="EMBL/GenBank/DDBJ databases">
        <title>Mycena genomes resolve the evolution of fungal bioluminescence.</title>
        <authorList>
            <person name="Tsai I.J."/>
        </authorList>
    </citation>
    <scope>NUCLEOTIDE SEQUENCE</scope>
    <source>
        <strain evidence="4">CCC161011</strain>
    </source>
</reference>
<dbReference type="Proteomes" id="UP000620124">
    <property type="component" value="Unassembled WGS sequence"/>
</dbReference>
<feature type="transmembrane region" description="Helical" evidence="2">
    <location>
        <begin position="48"/>
        <end position="76"/>
    </location>
</feature>
<feature type="transmembrane region" description="Helical" evidence="2">
    <location>
        <begin position="88"/>
        <end position="111"/>
    </location>
</feature>
<name>A0A8H6YUA8_9AGAR</name>
<feature type="transmembrane region" description="Helical" evidence="2">
    <location>
        <begin position="16"/>
        <end position="36"/>
    </location>
</feature>
<evidence type="ECO:0000313" key="4">
    <source>
        <dbReference type="EMBL" id="KAF7364789.1"/>
    </source>
</evidence>